<keyword evidence="4" id="KW-1185">Reference proteome</keyword>
<evidence type="ECO:0000313" key="4">
    <source>
        <dbReference type="Proteomes" id="UP000234748"/>
    </source>
</evidence>
<proteinExistence type="predicted"/>
<dbReference type="OrthoDB" id="140416at2"/>
<dbReference type="InterPro" id="IPR002881">
    <property type="entry name" value="DUF58"/>
</dbReference>
<protein>
    <submittedName>
        <fullName evidence="3">DUF58 domain-containing protein</fullName>
    </submittedName>
</protein>
<comment type="caution">
    <text evidence="3">The sequence shown here is derived from an EMBL/GenBank/DDBJ whole genome shotgun (WGS) entry which is preliminary data.</text>
</comment>
<dbReference type="PANTHER" id="PTHR34351:SF2">
    <property type="entry name" value="DUF58 DOMAIN-CONTAINING PROTEIN"/>
    <property type="match status" value="1"/>
</dbReference>
<reference evidence="3 4" key="1">
    <citation type="submission" date="2017-11" db="EMBL/GenBank/DDBJ databases">
        <title>Comparitive Functional Genomics of Dry Heat Resistant strains isolated from the Viking Spacecraft.</title>
        <authorList>
            <person name="Seuylemezian A."/>
            <person name="Cooper K."/>
            <person name="Vaishampayan P."/>
        </authorList>
    </citation>
    <scope>NUCLEOTIDE SEQUENCE [LARGE SCALE GENOMIC DNA]</scope>
    <source>
        <strain evidence="3 4">V1-29</strain>
    </source>
</reference>
<dbReference type="AlphaFoldDB" id="A0A2N5LZH3"/>
<feature type="transmembrane region" description="Helical" evidence="1">
    <location>
        <begin position="36"/>
        <end position="56"/>
    </location>
</feature>
<evidence type="ECO:0000313" key="3">
    <source>
        <dbReference type="EMBL" id="PLT27519.1"/>
    </source>
</evidence>
<gene>
    <name evidence="3" type="ORF">CUU66_23465</name>
</gene>
<evidence type="ECO:0000259" key="2">
    <source>
        <dbReference type="Pfam" id="PF01882"/>
    </source>
</evidence>
<dbReference type="Pfam" id="PF01882">
    <property type="entry name" value="DUF58"/>
    <property type="match status" value="1"/>
</dbReference>
<keyword evidence="1" id="KW-0812">Transmembrane</keyword>
<accession>A0A2N5LZH3</accession>
<feature type="transmembrane region" description="Helical" evidence="1">
    <location>
        <begin position="12"/>
        <end position="30"/>
    </location>
</feature>
<keyword evidence="1" id="KW-1133">Transmembrane helix</keyword>
<dbReference type="Proteomes" id="UP000234748">
    <property type="component" value="Unassembled WGS sequence"/>
</dbReference>
<name>A0A2N5LZH3_9BACI</name>
<keyword evidence="1" id="KW-0472">Membrane</keyword>
<organism evidence="3 4">
    <name type="scientific">Peribacillus deserti</name>
    <dbReference type="NCBI Taxonomy" id="673318"/>
    <lineage>
        <taxon>Bacteria</taxon>
        <taxon>Bacillati</taxon>
        <taxon>Bacillota</taxon>
        <taxon>Bacilli</taxon>
        <taxon>Bacillales</taxon>
        <taxon>Bacillaceae</taxon>
        <taxon>Peribacillus</taxon>
    </lineage>
</organism>
<feature type="domain" description="DUF58" evidence="2">
    <location>
        <begin position="206"/>
        <end position="362"/>
    </location>
</feature>
<sequence length="403" mass="46400">MNKFKAFVLPYLKFFLLIFLMLSAFVYAMFQGGFVSWFLFYSFLPFGLYSLGLFLYPINDFLIERAINRSECRAGDSLEVTLKIRRRFAFPLFFLVIEENLPKQLEKSGVHVKKELIFPWFKKEFVVSYRIERLVRGEHEFNEVTIKVGDLLGLIEKGARFSVKERVLVYPSYYDLSYKQIGTQFNQGQTASTVRIQREVSTLSGVREYQPGDRFSWINWKATARKNEIMTKEFEEKKSQDVFMLLDTISDPSFEPLISLAASAALATVKRGIPIGFFMPLLMEHPLPIQGGDGQLQKIFHLLARAEQQNDVSIIDILNRETQVIPYNATLMIVTSQLTEDTIQALARRKHSRSISIIALRDDERGLSNRELQVQQQAAMCGILVRYLSDQAYTDGNKEVSGQ</sequence>
<dbReference type="RefSeq" id="WP_101645819.1">
    <property type="nucleotide sequence ID" value="NZ_PGUY01000098.1"/>
</dbReference>
<dbReference type="EMBL" id="PGUY01000098">
    <property type="protein sequence ID" value="PLT27519.1"/>
    <property type="molecule type" value="Genomic_DNA"/>
</dbReference>
<evidence type="ECO:0000256" key="1">
    <source>
        <dbReference type="SAM" id="Phobius"/>
    </source>
</evidence>
<dbReference type="PANTHER" id="PTHR34351">
    <property type="entry name" value="SLR1927 PROTEIN-RELATED"/>
    <property type="match status" value="1"/>
</dbReference>